<dbReference type="Pfam" id="PF00392">
    <property type="entry name" value="GntR"/>
    <property type="match status" value="1"/>
</dbReference>
<dbReference type="Gene3D" id="1.10.10.10">
    <property type="entry name" value="Winged helix-like DNA-binding domain superfamily/Winged helix DNA-binding domain"/>
    <property type="match status" value="1"/>
</dbReference>
<keyword evidence="6" id="KW-1185">Reference proteome</keyword>
<evidence type="ECO:0000313" key="5">
    <source>
        <dbReference type="EMBL" id="MBB3936249.1"/>
    </source>
</evidence>
<dbReference type="EMBL" id="JACIDO010000004">
    <property type="protein sequence ID" value="MBB3936249.1"/>
    <property type="molecule type" value="Genomic_DNA"/>
</dbReference>
<gene>
    <name evidence="5" type="ORF">GGR05_002399</name>
</gene>
<name>A0A7W6BUE9_9HYPH</name>
<keyword evidence="2 5" id="KW-0238">DNA-binding</keyword>
<keyword evidence="3" id="KW-0804">Transcription</keyword>
<dbReference type="PANTHER" id="PTHR43537:SF39">
    <property type="entry name" value="HTH-TYPE TRANSCRIPTIONAL REGULATOR MCBR"/>
    <property type="match status" value="1"/>
</dbReference>
<organism evidence="5 6">
    <name type="scientific">Aureimonas phyllosphaerae</name>
    <dbReference type="NCBI Taxonomy" id="1166078"/>
    <lineage>
        <taxon>Bacteria</taxon>
        <taxon>Pseudomonadati</taxon>
        <taxon>Pseudomonadota</taxon>
        <taxon>Alphaproteobacteria</taxon>
        <taxon>Hyphomicrobiales</taxon>
        <taxon>Aurantimonadaceae</taxon>
        <taxon>Aureimonas</taxon>
    </lineage>
</organism>
<sequence>MTKIEYRTLNDLAYDRIREGLMAGSFHPGQVLVIRTLAESYGISTTPVREALQRLVAERLLTLLPNRSIAVPALEAGKYAELARIRCELEGLAAELAAARVRKATLRKLARLADDMDESLAARDHDAYRRQNQAFHFAVYGEAASPRLFEMIQDLWSQTGPYMKELFGAPAYEPKANEAHRSVLAALEAGDGVRARAGIVADLTVAGTFLVPHLEAVEGARRREAEPA</sequence>
<dbReference type="SMART" id="SM00345">
    <property type="entry name" value="HTH_GNTR"/>
    <property type="match status" value="1"/>
</dbReference>
<dbReference type="PROSITE" id="PS50949">
    <property type="entry name" value="HTH_GNTR"/>
    <property type="match status" value="1"/>
</dbReference>
<dbReference type="Pfam" id="PF07729">
    <property type="entry name" value="FCD"/>
    <property type="match status" value="1"/>
</dbReference>
<proteinExistence type="predicted"/>
<protein>
    <submittedName>
        <fullName evidence="5">DNA-binding GntR family transcriptional regulator</fullName>
    </submittedName>
</protein>
<dbReference type="InterPro" id="IPR011711">
    <property type="entry name" value="GntR_C"/>
</dbReference>
<accession>A0A7W6BUE9</accession>
<dbReference type="InterPro" id="IPR036388">
    <property type="entry name" value="WH-like_DNA-bd_sf"/>
</dbReference>
<dbReference type="OrthoDB" id="9815654at2"/>
<dbReference type="PANTHER" id="PTHR43537">
    <property type="entry name" value="TRANSCRIPTIONAL REGULATOR, GNTR FAMILY"/>
    <property type="match status" value="1"/>
</dbReference>
<evidence type="ECO:0000256" key="3">
    <source>
        <dbReference type="ARBA" id="ARBA00023163"/>
    </source>
</evidence>
<comment type="caution">
    <text evidence="5">The sequence shown here is derived from an EMBL/GenBank/DDBJ whole genome shotgun (WGS) entry which is preliminary data.</text>
</comment>
<dbReference type="GO" id="GO:0003677">
    <property type="term" value="F:DNA binding"/>
    <property type="evidence" value="ECO:0007669"/>
    <property type="project" value="UniProtKB-KW"/>
</dbReference>
<evidence type="ECO:0000259" key="4">
    <source>
        <dbReference type="PROSITE" id="PS50949"/>
    </source>
</evidence>
<dbReference type="InterPro" id="IPR008920">
    <property type="entry name" value="TF_FadR/GntR_C"/>
</dbReference>
<dbReference type="AlphaFoldDB" id="A0A7W6BUE9"/>
<dbReference type="GO" id="GO:0003700">
    <property type="term" value="F:DNA-binding transcription factor activity"/>
    <property type="evidence" value="ECO:0007669"/>
    <property type="project" value="InterPro"/>
</dbReference>
<dbReference type="RefSeq" id="WP_090963401.1">
    <property type="nucleotide sequence ID" value="NZ_FOOA01000008.1"/>
</dbReference>
<dbReference type="SUPFAM" id="SSF48008">
    <property type="entry name" value="GntR ligand-binding domain-like"/>
    <property type="match status" value="1"/>
</dbReference>
<evidence type="ECO:0000313" key="6">
    <source>
        <dbReference type="Proteomes" id="UP000531216"/>
    </source>
</evidence>
<dbReference type="InterPro" id="IPR036390">
    <property type="entry name" value="WH_DNA-bd_sf"/>
</dbReference>
<dbReference type="SUPFAM" id="SSF46785">
    <property type="entry name" value="Winged helix' DNA-binding domain"/>
    <property type="match status" value="1"/>
</dbReference>
<dbReference type="SMART" id="SM00895">
    <property type="entry name" value="FCD"/>
    <property type="match status" value="1"/>
</dbReference>
<dbReference type="Gene3D" id="1.20.120.530">
    <property type="entry name" value="GntR ligand-binding domain-like"/>
    <property type="match status" value="1"/>
</dbReference>
<dbReference type="InterPro" id="IPR000524">
    <property type="entry name" value="Tscrpt_reg_HTH_GntR"/>
</dbReference>
<evidence type="ECO:0000256" key="2">
    <source>
        <dbReference type="ARBA" id="ARBA00023125"/>
    </source>
</evidence>
<reference evidence="5 6" key="1">
    <citation type="submission" date="2020-08" db="EMBL/GenBank/DDBJ databases">
        <title>Genomic Encyclopedia of Type Strains, Phase IV (KMG-IV): sequencing the most valuable type-strain genomes for metagenomic binning, comparative biology and taxonomic classification.</title>
        <authorList>
            <person name="Goeker M."/>
        </authorList>
    </citation>
    <scope>NUCLEOTIDE SEQUENCE [LARGE SCALE GENOMIC DNA]</scope>
    <source>
        <strain evidence="5 6">DSM 25024</strain>
    </source>
</reference>
<keyword evidence="1" id="KW-0805">Transcription regulation</keyword>
<dbReference type="Proteomes" id="UP000531216">
    <property type="component" value="Unassembled WGS sequence"/>
</dbReference>
<feature type="domain" description="HTH gntR-type" evidence="4">
    <location>
        <begin position="7"/>
        <end position="74"/>
    </location>
</feature>
<evidence type="ECO:0000256" key="1">
    <source>
        <dbReference type="ARBA" id="ARBA00023015"/>
    </source>
</evidence>